<sequence length="90" mass="10093">MEEERTLYMGQKGYTKVMREEKCVLALSLSIKGALIIFYTQAIVNNYQKAELPSEPQAHFEEHSKKNEKTSSQPKGTVLSSPEGLPTGFV</sequence>
<comment type="caution">
    <text evidence="2">The sequence shown here is derived from an EMBL/GenBank/DDBJ whole genome shotgun (WGS) entry which is preliminary data.</text>
</comment>
<keyword evidence="3" id="KW-1185">Reference proteome</keyword>
<evidence type="ECO:0000313" key="2">
    <source>
        <dbReference type="EMBL" id="GBN54794.1"/>
    </source>
</evidence>
<feature type="compositionally biased region" description="Basic and acidic residues" evidence="1">
    <location>
        <begin position="58"/>
        <end position="69"/>
    </location>
</feature>
<name>A0A4Y2PUC3_ARAVE</name>
<feature type="region of interest" description="Disordered" evidence="1">
    <location>
        <begin position="54"/>
        <end position="90"/>
    </location>
</feature>
<organism evidence="2 3">
    <name type="scientific">Araneus ventricosus</name>
    <name type="common">Orbweaver spider</name>
    <name type="synonym">Epeira ventricosa</name>
    <dbReference type="NCBI Taxonomy" id="182803"/>
    <lineage>
        <taxon>Eukaryota</taxon>
        <taxon>Metazoa</taxon>
        <taxon>Ecdysozoa</taxon>
        <taxon>Arthropoda</taxon>
        <taxon>Chelicerata</taxon>
        <taxon>Arachnida</taxon>
        <taxon>Araneae</taxon>
        <taxon>Araneomorphae</taxon>
        <taxon>Entelegynae</taxon>
        <taxon>Araneoidea</taxon>
        <taxon>Araneidae</taxon>
        <taxon>Araneus</taxon>
    </lineage>
</organism>
<dbReference type="EMBL" id="BGPR01012149">
    <property type="protein sequence ID" value="GBN54794.1"/>
    <property type="molecule type" value="Genomic_DNA"/>
</dbReference>
<evidence type="ECO:0000256" key="1">
    <source>
        <dbReference type="SAM" id="MobiDB-lite"/>
    </source>
</evidence>
<accession>A0A4Y2PUC3</accession>
<feature type="compositionally biased region" description="Polar residues" evidence="1">
    <location>
        <begin position="70"/>
        <end position="80"/>
    </location>
</feature>
<protein>
    <submittedName>
        <fullName evidence="2">Uncharacterized protein</fullName>
    </submittedName>
</protein>
<gene>
    <name evidence="2" type="ORF">AVEN_227409_1</name>
</gene>
<proteinExistence type="predicted"/>
<reference evidence="2 3" key="1">
    <citation type="journal article" date="2019" name="Sci. Rep.">
        <title>Orb-weaving spider Araneus ventricosus genome elucidates the spidroin gene catalogue.</title>
        <authorList>
            <person name="Kono N."/>
            <person name="Nakamura H."/>
            <person name="Ohtoshi R."/>
            <person name="Moran D.A.P."/>
            <person name="Shinohara A."/>
            <person name="Yoshida Y."/>
            <person name="Fujiwara M."/>
            <person name="Mori M."/>
            <person name="Tomita M."/>
            <person name="Arakawa K."/>
        </authorList>
    </citation>
    <scope>NUCLEOTIDE SEQUENCE [LARGE SCALE GENOMIC DNA]</scope>
</reference>
<evidence type="ECO:0000313" key="3">
    <source>
        <dbReference type="Proteomes" id="UP000499080"/>
    </source>
</evidence>
<dbReference type="AlphaFoldDB" id="A0A4Y2PUC3"/>
<dbReference type="Proteomes" id="UP000499080">
    <property type="component" value="Unassembled WGS sequence"/>
</dbReference>